<protein>
    <recommendedName>
        <fullName evidence="12">Ig-like domain-containing protein</fullName>
    </recommendedName>
</protein>
<evidence type="ECO:0000256" key="1">
    <source>
        <dbReference type="ARBA" id="ARBA00004479"/>
    </source>
</evidence>
<feature type="compositionally biased region" description="Low complexity" evidence="10">
    <location>
        <begin position="734"/>
        <end position="749"/>
    </location>
</feature>
<dbReference type="InterPro" id="IPR007110">
    <property type="entry name" value="Ig-like_dom"/>
</dbReference>
<sequence length="906" mass="100062">MCCEYSRWTTNGNSDGDFKIQTKLDVNCNLEHSINKMCFITKACNKRLTSRCCNTLFLLLRISGFMSVLVKQWMLFIFFVSVSASVSAFGEQRFALEPQDQTAILGSRVILPCRVEEKAGQLQWTKDDFGLGTHRHLAGYERYKMIGSDEEGDYSLDIREVTLDDDAAYQCQVSSGPRGEPAIRSRYARLTVLVPPDPPKILRGPVIPAIEDRELDLECVSVGGKPPAEITWVDNDGGVLTQGVTYTVEPMGDGRRFTARSTLRIRPRRQHHNQTFTCQAQNTADRAYRSVNVKLQVQYAPKVRLFMKSGSIKGRIQEGETLIIGCQSNANPSNVSYKWYINNDEAIGEVKNELIITNVSRKLNEASVKCEVHNKVGNSADTKTLEVIYGPTFKMKPQSVEADSGSTVTLDCAVEGHPTPKIMWLRYDGDRFIRVGKTQTLNVTVTHQTAGHYWCRGVVEGRPEVEAPAVVYIKGPPKIMSNLTQYGIEGDTVRIECISFSVPRPDFVMWTFGGHEITSFHNQEYAFLEESLADKMTKSTLIIRKSESEHFGPYNCTVINSYGTDSAEIHLIAEKTFPMLISLIGGSSAIIFILIIMFVIMLFHNKTKKADVKKPHITDIEKNCGSYKESDRHSNISDLKLELRQIEGNCDMDHSNTEADLHPTLHITTNLGLPLAGPVPLPETGFDDELMKYQRYSGDFNQQVNSLHFKSHPQSNGYVPYVDYSRDYAPPVPSESLSSSLTRSTDGSSYPGHYGSLRRQASCGRLGGLVGPDVIPFTNPGVVLSGLDVRYSAAYGNPYLRSGGSSPYGSQSASLSTGKPTPPPYYTIRQGCHPSVPPVTTPSSSSSRPVTSPPASSSSTNSGAQPQMPKPCSQNSAQYILQPSNQGKIQTKHGTKGNGSHLAAHV</sequence>
<keyword evidence="7" id="KW-1015">Disulfide bond</keyword>
<name>A0A8R2M885_BOMMO</name>
<evidence type="ECO:0000256" key="2">
    <source>
        <dbReference type="ARBA" id="ARBA00022692"/>
    </source>
</evidence>
<dbReference type="FunFam" id="2.60.40.10:FF:000077">
    <property type="entry name" value="Kirre like nephrin family adhesion molecule 3"/>
    <property type="match status" value="1"/>
</dbReference>
<dbReference type="InterPro" id="IPR036179">
    <property type="entry name" value="Ig-like_dom_sf"/>
</dbReference>
<dbReference type="InterPro" id="IPR013098">
    <property type="entry name" value="Ig_I-set"/>
</dbReference>
<evidence type="ECO:0000256" key="8">
    <source>
        <dbReference type="ARBA" id="ARBA00023180"/>
    </source>
</evidence>
<dbReference type="GO" id="GO:0005911">
    <property type="term" value="C:cell-cell junction"/>
    <property type="evidence" value="ECO:0007669"/>
    <property type="project" value="TreeGrafter"/>
</dbReference>
<dbReference type="SMART" id="SM00408">
    <property type="entry name" value="IGc2"/>
    <property type="match status" value="5"/>
</dbReference>
<dbReference type="PROSITE" id="PS50835">
    <property type="entry name" value="IG_LIKE"/>
    <property type="match status" value="5"/>
</dbReference>
<dbReference type="SUPFAM" id="SSF48726">
    <property type="entry name" value="Immunoglobulin"/>
    <property type="match status" value="5"/>
</dbReference>
<keyword evidence="9" id="KW-0393">Immunoglobulin domain</keyword>
<feature type="region of interest" description="Disordered" evidence="10">
    <location>
        <begin position="730"/>
        <end position="753"/>
    </location>
</feature>
<dbReference type="InterPro" id="IPR003599">
    <property type="entry name" value="Ig_sub"/>
</dbReference>
<feature type="domain" description="Ig-like" evidence="12">
    <location>
        <begin position="92"/>
        <end position="191"/>
    </location>
</feature>
<evidence type="ECO:0000256" key="6">
    <source>
        <dbReference type="ARBA" id="ARBA00023136"/>
    </source>
</evidence>
<feature type="domain" description="Ig-like" evidence="12">
    <location>
        <begin position="477"/>
        <end position="570"/>
    </location>
</feature>
<feature type="domain" description="Ig-like" evidence="12">
    <location>
        <begin position="199"/>
        <end position="294"/>
    </location>
</feature>
<evidence type="ECO:0000256" key="4">
    <source>
        <dbReference type="ARBA" id="ARBA00022737"/>
    </source>
</evidence>
<dbReference type="Proteomes" id="UP000005204">
    <property type="component" value="Unassembled WGS sequence"/>
</dbReference>
<dbReference type="RefSeq" id="XP_037875814.1">
    <property type="nucleotide sequence ID" value="XM_038019886.2"/>
</dbReference>
<dbReference type="InterPro" id="IPR051275">
    <property type="entry name" value="Cell_adhesion_signaling"/>
</dbReference>
<comment type="subcellular location">
    <subcellularLocation>
        <location evidence="1">Membrane</location>
        <topology evidence="1">Single-pass type I membrane protein</topology>
    </subcellularLocation>
</comment>
<evidence type="ECO:0000313" key="13">
    <source>
        <dbReference type="EnsemblMetazoa" id="XP_037875814.1"/>
    </source>
</evidence>
<evidence type="ECO:0000256" key="11">
    <source>
        <dbReference type="SAM" id="Phobius"/>
    </source>
</evidence>
<dbReference type="KEGG" id="bmor:101739354"/>
<dbReference type="InterPro" id="IPR013162">
    <property type="entry name" value="CD80_C2-set"/>
</dbReference>
<dbReference type="PANTHER" id="PTHR11640">
    <property type="entry name" value="NEPHRIN"/>
    <property type="match status" value="1"/>
</dbReference>
<feature type="domain" description="Ig-like" evidence="12">
    <location>
        <begin position="391"/>
        <end position="456"/>
    </location>
</feature>
<accession>A0A8R2M885</accession>
<dbReference type="Pfam" id="PF08205">
    <property type="entry name" value="C2-set_2"/>
    <property type="match status" value="1"/>
</dbReference>
<evidence type="ECO:0000313" key="14">
    <source>
        <dbReference type="Proteomes" id="UP000005204"/>
    </source>
</evidence>
<dbReference type="AlphaFoldDB" id="A0A8R2M885"/>
<dbReference type="GO" id="GO:0005886">
    <property type="term" value="C:plasma membrane"/>
    <property type="evidence" value="ECO:0007669"/>
    <property type="project" value="TreeGrafter"/>
</dbReference>
<feature type="compositionally biased region" description="Polar residues" evidence="10">
    <location>
        <begin position="872"/>
        <end position="889"/>
    </location>
</feature>
<dbReference type="InterPro" id="IPR013783">
    <property type="entry name" value="Ig-like_fold"/>
</dbReference>
<reference evidence="14" key="1">
    <citation type="journal article" date="2008" name="Insect Biochem. Mol. Biol.">
        <title>The genome of a lepidopteran model insect, the silkworm Bombyx mori.</title>
        <authorList>
            <consortium name="International Silkworm Genome Consortium"/>
        </authorList>
    </citation>
    <scope>NUCLEOTIDE SEQUENCE [LARGE SCALE GENOMIC DNA]</scope>
    <source>
        <strain evidence="14">p50T</strain>
    </source>
</reference>
<feature type="domain" description="Ig-like" evidence="12">
    <location>
        <begin position="301"/>
        <end position="386"/>
    </location>
</feature>
<proteinExistence type="predicted"/>
<dbReference type="Gene3D" id="2.60.40.10">
    <property type="entry name" value="Immunoglobulins"/>
    <property type="match status" value="5"/>
</dbReference>
<feature type="compositionally biased region" description="Polar residues" evidence="10">
    <location>
        <begin position="803"/>
        <end position="819"/>
    </location>
</feature>
<evidence type="ECO:0000256" key="5">
    <source>
        <dbReference type="ARBA" id="ARBA00022989"/>
    </source>
</evidence>
<feature type="transmembrane region" description="Helical" evidence="11">
    <location>
        <begin position="579"/>
        <end position="603"/>
    </location>
</feature>
<evidence type="ECO:0000256" key="3">
    <source>
        <dbReference type="ARBA" id="ARBA00022729"/>
    </source>
</evidence>
<evidence type="ECO:0000256" key="7">
    <source>
        <dbReference type="ARBA" id="ARBA00023157"/>
    </source>
</evidence>
<keyword evidence="8" id="KW-0325">Glycoprotein</keyword>
<organism evidence="13 14">
    <name type="scientific">Bombyx mori</name>
    <name type="common">Silk moth</name>
    <dbReference type="NCBI Taxonomy" id="7091"/>
    <lineage>
        <taxon>Eukaryota</taxon>
        <taxon>Metazoa</taxon>
        <taxon>Ecdysozoa</taxon>
        <taxon>Arthropoda</taxon>
        <taxon>Hexapoda</taxon>
        <taxon>Insecta</taxon>
        <taxon>Pterygota</taxon>
        <taxon>Neoptera</taxon>
        <taxon>Endopterygota</taxon>
        <taxon>Lepidoptera</taxon>
        <taxon>Glossata</taxon>
        <taxon>Ditrysia</taxon>
        <taxon>Bombycoidea</taxon>
        <taxon>Bombycidae</taxon>
        <taxon>Bombycinae</taxon>
        <taxon>Bombyx</taxon>
    </lineage>
</organism>
<dbReference type="PANTHER" id="PTHR11640:SF31">
    <property type="entry name" value="IRREGULAR CHIASM C-ROUGHEST PROTEIN-RELATED"/>
    <property type="match status" value="1"/>
</dbReference>
<feature type="region of interest" description="Disordered" evidence="10">
    <location>
        <begin position="798"/>
        <end position="906"/>
    </location>
</feature>
<dbReference type="SMART" id="SM00409">
    <property type="entry name" value="IG"/>
    <property type="match status" value="5"/>
</dbReference>
<keyword evidence="14" id="KW-1185">Reference proteome</keyword>
<dbReference type="Pfam" id="PF07679">
    <property type="entry name" value="I-set"/>
    <property type="match status" value="1"/>
</dbReference>
<dbReference type="Pfam" id="PF13927">
    <property type="entry name" value="Ig_3"/>
    <property type="match status" value="2"/>
</dbReference>
<dbReference type="InterPro" id="IPR003598">
    <property type="entry name" value="Ig_sub2"/>
</dbReference>
<dbReference type="EnsemblMetazoa" id="XM_038019886.1">
    <property type="protein sequence ID" value="XP_037875814.1"/>
    <property type="gene ID" value="LOC101739354"/>
</dbReference>
<evidence type="ECO:0000259" key="12">
    <source>
        <dbReference type="PROSITE" id="PS50835"/>
    </source>
</evidence>
<evidence type="ECO:0000256" key="10">
    <source>
        <dbReference type="SAM" id="MobiDB-lite"/>
    </source>
</evidence>
<feature type="compositionally biased region" description="Low complexity" evidence="10">
    <location>
        <begin position="841"/>
        <end position="862"/>
    </location>
</feature>
<keyword evidence="5 11" id="KW-1133">Transmembrane helix</keyword>
<keyword evidence="4" id="KW-0677">Repeat</keyword>
<feature type="transmembrane region" description="Helical" evidence="11">
    <location>
        <begin position="56"/>
        <end position="80"/>
    </location>
</feature>
<keyword evidence="3" id="KW-0732">Signal</keyword>
<evidence type="ECO:0000256" key="9">
    <source>
        <dbReference type="ARBA" id="ARBA00023319"/>
    </source>
</evidence>
<keyword evidence="2 11" id="KW-0812">Transmembrane</keyword>
<dbReference type="GO" id="GO:0050839">
    <property type="term" value="F:cell adhesion molecule binding"/>
    <property type="evidence" value="ECO:0007669"/>
    <property type="project" value="TreeGrafter"/>
</dbReference>
<dbReference type="GeneID" id="101739354"/>
<keyword evidence="6 11" id="KW-0472">Membrane</keyword>
<dbReference type="GO" id="GO:0098609">
    <property type="term" value="P:cell-cell adhesion"/>
    <property type="evidence" value="ECO:0007669"/>
    <property type="project" value="TreeGrafter"/>
</dbReference>
<reference evidence="13" key="2">
    <citation type="submission" date="2022-06" db="UniProtKB">
        <authorList>
            <consortium name="EnsemblMetazoa"/>
        </authorList>
    </citation>
    <scope>IDENTIFICATION</scope>
    <source>
        <strain evidence="13">p50T (Dazao)</strain>
    </source>
</reference>